<feature type="transmembrane region" description="Helical" evidence="1">
    <location>
        <begin position="46"/>
        <end position="67"/>
    </location>
</feature>
<evidence type="ECO:0000256" key="1">
    <source>
        <dbReference type="SAM" id="Phobius"/>
    </source>
</evidence>
<keyword evidence="1" id="KW-0812">Transmembrane</keyword>
<keyword evidence="2" id="KW-0496">Mitochondrion</keyword>
<feature type="transmembrane region" description="Helical" evidence="1">
    <location>
        <begin position="128"/>
        <end position="149"/>
    </location>
</feature>
<proteinExistence type="predicted"/>
<accession>A0A872PLA8</accession>
<dbReference type="RefSeq" id="YP_010035030.1">
    <property type="nucleotide sequence ID" value="NC_053918.1"/>
</dbReference>
<dbReference type="GeneID" id="63382369"/>
<protein>
    <submittedName>
        <fullName evidence="2">NADH dehydrogenase subunit 6</fullName>
    </submittedName>
</protein>
<organism evidence="2">
    <name type="scientific">Parazyginella tiani</name>
    <dbReference type="NCBI Taxonomy" id="2783702"/>
    <lineage>
        <taxon>Eukaryota</taxon>
        <taxon>Metazoa</taxon>
        <taxon>Ecdysozoa</taxon>
        <taxon>Arthropoda</taxon>
        <taxon>Hexapoda</taxon>
        <taxon>Insecta</taxon>
        <taxon>Pterygota</taxon>
        <taxon>Neoptera</taxon>
        <taxon>Paraneoptera</taxon>
        <taxon>Hemiptera</taxon>
        <taxon>Auchenorrhyncha</taxon>
        <taxon>Membracoidea</taxon>
        <taxon>Cicadellidae</taxon>
        <taxon>Typhlocybinae</taxon>
        <taxon>Typhlocybini</taxon>
        <taxon>Parazyginella</taxon>
    </lineage>
</organism>
<dbReference type="EMBL" id="MT683891">
    <property type="protein sequence ID" value="QOX09874.1"/>
    <property type="molecule type" value="Genomic_DNA"/>
</dbReference>
<dbReference type="AlphaFoldDB" id="A0A872PLA8"/>
<evidence type="ECO:0000313" key="2">
    <source>
        <dbReference type="EMBL" id="QOX09874.1"/>
    </source>
</evidence>
<dbReference type="CTD" id="4541"/>
<gene>
    <name evidence="2" type="primary">ND6</name>
</gene>
<reference evidence="2" key="1">
    <citation type="journal article" name="Insects">
        <title>Characterization of the Complete Mitochondrial Genomes of Two Species with Preliminary Investigation on Phylogenetic Status of Zyginellini (Hemiptera: Cicadellidae: Typhlocybinae).</title>
        <authorList>
            <person name="Zhou X."/>
            <person name="Dietrich C.H."/>
            <person name="Huang M."/>
        </authorList>
    </citation>
    <scope>NUCLEOTIDE SEQUENCE</scope>
</reference>
<feature type="transmembrane region" description="Helical" evidence="1">
    <location>
        <begin position="79"/>
        <end position="99"/>
    </location>
</feature>
<geneLocation type="mitochondrion" evidence="2"/>
<sequence length="160" mass="18479">MKMIIMKLMMLVTSLISILNNPMSMGMMLMIQTTLIILLLNKIMSSSWFAMITFMMMIGGLLIMFMYMSSIASNEKFKLKINLILIMVILITITDEMFIETQIKENESIMINEELNISLMKMYNTKSMFMTIMLVCYLLLTMIAVTKMVKHSKGPLRAIN</sequence>
<keyword evidence="1" id="KW-0472">Membrane</keyword>
<name>A0A872PLA8_9HEMI</name>
<keyword evidence="1" id="KW-1133">Transmembrane helix</keyword>